<keyword evidence="2" id="KW-1185">Reference proteome</keyword>
<proteinExistence type="predicted"/>
<dbReference type="SUPFAM" id="SSF56672">
    <property type="entry name" value="DNA/RNA polymerases"/>
    <property type="match status" value="1"/>
</dbReference>
<organism evidence="1 2">
    <name type="scientific">Mycteria americana</name>
    <name type="common">Wood stork</name>
    <dbReference type="NCBI Taxonomy" id="33587"/>
    <lineage>
        <taxon>Eukaryota</taxon>
        <taxon>Metazoa</taxon>
        <taxon>Chordata</taxon>
        <taxon>Craniata</taxon>
        <taxon>Vertebrata</taxon>
        <taxon>Euteleostomi</taxon>
        <taxon>Archelosauria</taxon>
        <taxon>Archosauria</taxon>
        <taxon>Dinosauria</taxon>
        <taxon>Saurischia</taxon>
        <taxon>Theropoda</taxon>
        <taxon>Coelurosauria</taxon>
        <taxon>Aves</taxon>
        <taxon>Neognathae</taxon>
        <taxon>Neoaves</taxon>
        <taxon>Aequornithes</taxon>
        <taxon>Ciconiiformes</taxon>
        <taxon>Ciconiidae</taxon>
        <taxon>Mycteria</taxon>
    </lineage>
</organism>
<evidence type="ECO:0000313" key="2">
    <source>
        <dbReference type="Proteomes" id="UP001333110"/>
    </source>
</evidence>
<sequence length="216" mass="24320">MCSIIVWGNTGEDVSEKGNKIVQILLKAGFAIKHSKVKGPAQEMQFLGIKWQDGCRQIPMDVINKTAILQHTEERYPHKFEGDTTLENKMVLQRLCHVCTTRDLADITKDLCPDGEVAGAKEYMALDICQRIEKPEEWASSREEDRRGKEEALKLVLKCPGKQAASEQGPKPCTRGRAQMEELVTKGPNRFEREEVKVLLEEAEVLGRTEKAEAKA</sequence>
<dbReference type="AlphaFoldDB" id="A0AAN7RZD5"/>
<protein>
    <submittedName>
        <fullName evidence="1">Uncharacterized protein</fullName>
    </submittedName>
</protein>
<accession>A0AAN7RZD5</accession>
<dbReference type="Proteomes" id="UP001333110">
    <property type="component" value="Unassembled WGS sequence"/>
</dbReference>
<gene>
    <name evidence="1" type="ORF">QYF61_010031</name>
</gene>
<name>A0AAN7RZD5_MYCAM</name>
<dbReference type="InterPro" id="IPR043502">
    <property type="entry name" value="DNA/RNA_pol_sf"/>
</dbReference>
<reference evidence="1 2" key="1">
    <citation type="journal article" date="2023" name="J. Hered.">
        <title>Chromosome-level genome of the wood stork (Mycteria americana) provides insight into avian chromosome evolution.</title>
        <authorList>
            <person name="Flamio R. Jr."/>
            <person name="Ramstad K.M."/>
        </authorList>
    </citation>
    <scope>NUCLEOTIDE SEQUENCE [LARGE SCALE GENOMIC DNA]</scope>
    <source>
        <strain evidence="1">JAX WOST 10</strain>
    </source>
</reference>
<comment type="caution">
    <text evidence="1">The sequence shown here is derived from an EMBL/GenBank/DDBJ whole genome shotgun (WGS) entry which is preliminary data.</text>
</comment>
<evidence type="ECO:0000313" key="1">
    <source>
        <dbReference type="EMBL" id="KAK4826534.1"/>
    </source>
</evidence>
<dbReference type="EMBL" id="JAUNZN010000002">
    <property type="protein sequence ID" value="KAK4826534.1"/>
    <property type="molecule type" value="Genomic_DNA"/>
</dbReference>